<sequence length="366" mass="39823">MSPDIRSDLKALPGLPLPANDLLWDCWQVLRKDRPGIRARDAALELEVPEAALIASGCGRISLRLRSGDWGTFLEGVGTLGPVMALTRNEHAVIEKTGTYRNIDCGPAMGLVLDPDIDLRLFFNHWRHLFMVREDSHGNARLSLQVFDGTGTAVHKIYLTENSDREAFDRLAAARRTDDQTTAFDAEPPASPAAPTEDERIDLAGFHAGWDALEDTHEFFGLLRRFGLGRVQALRLAGPDRARPVAASALSTVLRSAAGSGLPIMVFVGNRGCIGIHTGPVHRIKAMGPWLNVLDPGFNLHLREDRIATAWVVRKPTADGIVTSLELFDAAGETIAFLFGRRKPSEPELDGWRALAAGLAAPEAAP</sequence>
<dbReference type="CDD" id="cd16831">
    <property type="entry name" value="HemS-like_C"/>
    <property type="match status" value="1"/>
</dbReference>
<evidence type="ECO:0000313" key="3">
    <source>
        <dbReference type="EMBL" id="QQP87845.1"/>
    </source>
</evidence>
<protein>
    <submittedName>
        <fullName evidence="3">Hemin-degrading factor</fullName>
    </submittedName>
</protein>
<evidence type="ECO:0000256" key="1">
    <source>
        <dbReference type="SAM" id="MobiDB-lite"/>
    </source>
</evidence>
<dbReference type="RefSeq" id="WP_201071846.1">
    <property type="nucleotide sequence ID" value="NZ_CP067420.1"/>
</dbReference>
<reference evidence="3" key="1">
    <citation type="submission" date="2021-02" db="EMBL/GenBank/DDBJ databases">
        <title>Skermanella TT6 skin isolate.</title>
        <authorList>
            <person name="Lee K."/>
            <person name="Ganzorig M."/>
        </authorList>
    </citation>
    <scope>NUCLEOTIDE SEQUENCE</scope>
    <source>
        <strain evidence="3">TT6</strain>
    </source>
</reference>
<dbReference type="Gene3D" id="3.40.1570.10">
    <property type="entry name" value="HemS/ChuS/ChuX like domains"/>
    <property type="match status" value="2"/>
</dbReference>
<keyword evidence="4" id="KW-1185">Reference proteome</keyword>
<dbReference type="InterPro" id="IPR053733">
    <property type="entry name" value="Heme_Transport_Util_sf"/>
</dbReference>
<dbReference type="EMBL" id="CP067420">
    <property type="protein sequence ID" value="QQP87845.1"/>
    <property type="molecule type" value="Genomic_DNA"/>
</dbReference>
<evidence type="ECO:0000259" key="2">
    <source>
        <dbReference type="Pfam" id="PF05171"/>
    </source>
</evidence>
<gene>
    <name evidence="3" type="ORF">IGS68_17380</name>
</gene>
<dbReference type="InterPro" id="IPR007845">
    <property type="entry name" value="HemS/ChuX_dom"/>
</dbReference>
<proteinExistence type="predicted"/>
<feature type="domain" description="Haemin-degrading HemS/ChuX" evidence="2">
    <location>
        <begin position="228"/>
        <end position="358"/>
    </location>
</feature>
<dbReference type="Proteomes" id="UP000595197">
    <property type="component" value="Chromosome"/>
</dbReference>
<dbReference type="SUPFAM" id="SSF144064">
    <property type="entry name" value="Heme iron utilization protein-like"/>
    <property type="match status" value="1"/>
</dbReference>
<feature type="region of interest" description="Disordered" evidence="1">
    <location>
        <begin position="178"/>
        <end position="197"/>
    </location>
</feature>
<feature type="domain" description="Haemin-degrading HemS/ChuX" evidence="2">
    <location>
        <begin position="48"/>
        <end position="173"/>
    </location>
</feature>
<dbReference type="CDD" id="cd16830">
    <property type="entry name" value="HemS-like_N"/>
    <property type="match status" value="1"/>
</dbReference>
<accession>A0ABX7B0J5</accession>
<organism evidence="3 4">
    <name type="scientific">Skermanella cutis</name>
    <dbReference type="NCBI Taxonomy" id="2775420"/>
    <lineage>
        <taxon>Bacteria</taxon>
        <taxon>Pseudomonadati</taxon>
        <taxon>Pseudomonadota</taxon>
        <taxon>Alphaproteobacteria</taxon>
        <taxon>Rhodospirillales</taxon>
        <taxon>Azospirillaceae</taxon>
        <taxon>Skermanella</taxon>
    </lineage>
</organism>
<name>A0ABX7B0J5_9PROT</name>
<evidence type="ECO:0000313" key="4">
    <source>
        <dbReference type="Proteomes" id="UP000595197"/>
    </source>
</evidence>
<dbReference type="Pfam" id="PF05171">
    <property type="entry name" value="HemS"/>
    <property type="match status" value="2"/>
</dbReference>